<evidence type="ECO:0000256" key="2">
    <source>
        <dbReference type="SAM" id="Phobius"/>
    </source>
</evidence>
<feature type="region of interest" description="Disordered" evidence="1">
    <location>
        <begin position="42"/>
        <end position="62"/>
    </location>
</feature>
<dbReference type="Proteomes" id="UP000467428">
    <property type="component" value="Chromosome"/>
</dbReference>
<evidence type="ECO:0000313" key="3">
    <source>
        <dbReference type="EMBL" id="BBY46965.1"/>
    </source>
</evidence>
<dbReference type="AlphaFoldDB" id="A0A7I7RT81"/>
<evidence type="ECO:0000313" key="4">
    <source>
        <dbReference type="Proteomes" id="UP000467428"/>
    </source>
</evidence>
<reference evidence="3 4" key="1">
    <citation type="journal article" date="2019" name="Emerg. Microbes Infect.">
        <title>Comprehensive subspecies identification of 175 nontuberculous mycobacteria species based on 7547 genomic profiles.</title>
        <authorList>
            <person name="Matsumoto Y."/>
            <person name="Kinjo T."/>
            <person name="Motooka D."/>
            <person name="Nabeya D."/>
            <person name="Jung N."/>
            <person name="Uechi K."/>
            <person name="Horii T."/>
            <person name="Iida T."/>
            <person name="Fujita J."/>
            <person name="Nakamura S."/>
        </authorList>
    </citation>
    <scope>NUCLEOTIDE SEQUENCE [LARGE SCALE GENOMIC DNA]</scope>
    <source>
        <strain evidence="3 4">JCM 18538</strain>
    </source>
</reference>
<keyword evidence="2" id="KW-0812">Transmembrane</keyword>
<dbReference type="KEGG" id="marz:MARA_04330"/>
<protein>
    <submittedName>
        <fullName evidence="3">Uncharacterized protein</fullName>
    </submittedName>
</protein>
<sequence length="62" mass="6877">MTLSSSSYLATDVGLWMSLPAFGPALAVVAVVFVVIRRDRRRHPEVPETTENEPPHDGRTEN</sequence>
<gene>
    <name evidence="3" type="ORF">MARA_04330</name>
</gene>
<name>A0A7I7RT81_9MYCO</name>
<accession>A0A7I7RT81</accession>
<evidence type="ECO:0000256" key="1">
    <source>
        <dbReference type="SAM" id="MobiDB-lite"/>
    </source>
</evidence>
<geneLocation type="plasmid" evidence="4">
    <name>pjcm18538 dna</name>
</geneLocation>
<proteinExistence type="predicted"/>
<dbReference type="EMBL" id="AP022593">
    <property type="protein sequence ID" value="BBY46965.1"/>
    <property type="molecule type" value="Genomic_DNA"/>
</dbReference>
<feature type="transmembrane region" description="Helical" evidence="2">
    <location>
        <begin position="15"/>
        <end position="36"/>
    </location>
</feature>
<keyword evidence="4" id="KW-1185">Reference proteome</keyword>
<organism evidence="3 4">
    <name type="scientific">Mycolicibacterium arabiense</name>
    <dbReference type="NCBI Taxonomy" id="1286181"/>
    <lineage>
        <taxon>Bacteria</taxon>
        <taxon>Bacillati</taxon>
        <taxon>Actinomycetota</taxon>
        <taxon>Actinomycetes</taxon>
        <taxon>Mycobacteriales</taxon>
        <taxon>Mycobacteriaceae</taxon>
        <taxon>Mycolicibacterium</taxon>
    </lineage>
</organism>
<keyword evidence="2" id="KW-0472">Membrane</keyword>
<feature type="compositionally biased region" description="Basic and acidic residues" evidence="1">
    <location>
        <begin position="53"/>
        <end position="62"/>
    </location>
</feature>
<keyword evidence="2" id="KW-1133">Transmembrane helix</keyword>